<dbReference type="InterPro" id="IPR019742">
    <property type="entry name" value="MacrogloblnA2_CS"/>
</dbReference>
<dbReference type="SMART" id="SM01359">
    <property type="entry name" value="A2M_N_2"/>
    <property type="match status" value="1"/>
</dbReference>
<evidence type="ECO:0000256" key="4">
    <source>
        <dbReference type="ARBA" id="ARBA00022690"/>
    </source>
</evidence>
<evidence type="ECO:0000256" key="6">
    <source>
        <dbReference type="ARBA" id="ARBA00022900"/>
    </source>
</evidence>
<gene>
    <name evidence="11" type="ORF">MPIPNATIZW_LOCUS13667</name>
</gene>
<evidence type="ECO:0000313" key="12">
    <source>
        <dbReference type="Proteomes" id="UP001314169"/>
    </source>
</evidence>
<dbReference type="Pfam" id="PF07648">
    <property type="entry name" value="Kazal_2"/>
    <property type="match status" value="1"/>
</dbReference>
<dbReference type="CDD" id="cd02897">
    <property type="entry name" value="A2M_2"/>
    <property type="match status" value="1"/>
</dbReference>
<reference evidence="11" key="1">
    <citation type="submission" date="2023-12" db="EMBL/GenBank/DDBJ databases">
        <authorList>
            <person name="Brown T."/>
        </authorList>
    </citation>
    <scope>NUCLEOTIDE SEQUENCE</scope>
</reference>
<dbReference type="PANTHER" id="PTHR11412">
    <property type="entry name" value="MACROGLOBULIN / COMPLEMENT"/>
    <property type="match status" value="1"/>
</dbReference>
<sequence length="1799" mass="196167">MAPGARRRGGCEQRVPDGAAGAGSLGPWLGSNPVPVPSPGAGSPRSPKMRGALLGPLLGLLLLLSPRDSALAARPPAPGYLITAPSVFRSGVEEVVSVTIFNSPREVTVQAQLVAQGEAVAWSQGAILDKGTVKLKVPTGLRGQALLKVWGRSRQEEGPLFHNQTSVTLDARGASVFIQTDKPVYRPRHRVLINIFTVTPDLRPISEKLEAYILDPRGSRMMEWRHAEPVCCGITNMTFPLSDQPVLGEWLIFVEMQGHVYNRSFEVQKYALPKFELLIDPPRYIRDVDACETGTVQARYTFGKPVSGTLTINMTVNGVGYYSQEVGCPVLRTMKIHGSRDFTICVRDMIPADIPEHFRGTVSIWATVTTPDGSQQVAFDDSTPVQKQLVDIRYSKVTRKQFKPGLSYAGMVELSCPDGSPAEGVTVQIRAELTPKDNIYTTESVSRGGLVEFEIPSIPTSAQHVWLETKVTALNGKPVGTQYLPSYLSLSSWYSPSQCYLQLQPPSRPLQVGEEARFSVTSTCPCNFTLHYEVAARGNIVLSGQQPAHVTQQRSRRAAPEKPIRLTHLSETEAPPAPAAELSVCTTSLHLAVTPSMVPLSRLLVFYVRENGEGVADSLQFTVETFFENQVSLTYSVNKTQPGEVVDVRVKAAPGSCACVAVVDKSVYLLRSGFRLTPAQVSRELEGYDVSDAFRVSWEDGPLWWAGPAARRRRRSFVSPWLWGVTKDSGFAFAETGLVVMTDLVSLNHRQDGGLYTDEAVHTFQPHTGSLMAMASSRQPPRAEKRRRTFFPETWVWRCLNISDPSGEETLSVQVPDSITSWVGEAVGLSSAWGLGIAAPSSLTTFKPFFVDFTLPAQVVRGEQVKIPLSIYNYMGTCTEVYVKISVPKGTRFVGHPGRRHLTRKMCVASGETEPLWVVLAFSDLGLSNITAKVLAYGETSCCRDGKPSRHAEESYADRRVPAGRDHLTRSVVVEPEGAPRTYTYSAFFCPNERVHISTPNKYEFQYVRRPPGLTRLDLAVRAHNDARVALAPGPRDSAGMVEVVLGGHQNTRSWISTGKMGEPVAGAPTARILSWDEFRTFWISWRGGLIQVGYGPEPSSESVIVTWALPKAPDVQFIGFSTGWGSAGEFRIWRKTEADESYSEAFTLGVPHGAIPGSERAAASLIGDVMGPTLNHLSSLLRLPFGCGEQNMIHFAPNVFVLKYLQKTRQLSPEVERETTDYLVQGYQRQLTYRRRDGSYSAFGERDASGSMWLTAFVLKSFAQARSFIFIDPRELAAAKGWIVRQQQADGSFPAVGSILNKDIQGGVHGTVPLTAYVVAALLEADAASEEERGAIARAQRFLESSVALASDPYTSALTAYALTLLRSPAAPGALRRLRSLAVTLDGVTHWSLAGSQDAAKDTFLSFSDGVSPAVVSAEVEMTAYALLTYTLLGDVAAALPVVKWLSQQRNALGGFSSTQDTCVALQALAEYAILSYAGSVNLTISLASTNLDYQETFVLHRANQRLLQTAEIPSLPTGLFVSAKGEGCCLLQIDVTYNVPDPVAKPSFQLLVSIQEPQAERPRPPAPAPSADEDDPAADLHHQEYRVTLEVCTRWLHAGSSNMAVLEVPLLSGLRADEQSLEQLLLGQHMALKRYEVAGRRVLFYFDEIPSQCLTCVRFRALRQHVVGRTAALPVSVYDYYEPAFEATRFYNVSARSPLAQELCAGPACNEVERSAAPGPGWSPGERGPAAAPKEEATVARCDCARDCGARGEPVCGSDGAVYASACRLREAACRRGRRLEPAPPARCALADASLCL</sequence>
<keyword evidence="12" id="KW-1185">Reference proteome</keyword>
<evidence type="ECO:0000256" key="7">
    <source>
        <dbReference type="ARBA" id="ARBA00023157"/>
    </source>
</evidence>
<dbReference type="InterPro" id="IPR001599">
    <property type="entry name" value="Macroglobln_a2"/>
</dbReference>
<dbReference type="InterPro" id="IPR002890">
    <property type="entry name" value="MG2"/>
</dbReference>
<evidence type="ECO:0000256" key="3">
    <source>
        <dbReference type="ARBA" id="ARBA00022525"/>
    </source>
</evidence>
<dbReference type="InterPro" id="IPR041813">
    <property type="entry name" value="A2M_TED"/>
</dbReference>
<keyword evidence="5" id="KW-0732">Signal</keyword>
<dbReference type="Pfam" id="PF00207">
    <property type="entry name" value="A2M"/>
    <property type="match status" value="1"/>
</dbReference>
<dbReference type="Pfam" id="PF17789">
    <property type="entry name" value="MG4"/>
    <property type="match status" value="1"/>
</dbReference>
<dbReference type="InterPro" id="IPR036058">
    <property type="entry name" value="Kazal_dom_sf"/>
</dbReference>
<keyword evidence="8" id="KW-0325">Glycoprotein</keyword>
<dbReference type="SMART" id="SM01360">
    <property type="entry name" value="A2M"/>
    <property type="match status" value="1"/>
</dbReference>
<dbReference type="InterPro" id="IPR022041">
    <property type="entry name" value="Methyltransf_FA"/>
</dbReference>
<dbReference type="InterPro" id="IPR041555">
    <property type="entry name" value="MG3"/>
</dbReference>
<dbReference type="Gene3D" id="1.50.10.20">
    <property type="match status" value="1"/>
</dbReference>
<dbReference type="Pfam" id="PF07677">
    <property type="entry name" value="A2M_recep"/>
    <property type="match status" value="1"/>
</dbReference>
<dbReference type="PANTHER" id="PTHR11412:SF139">
    <property type="entry name" value="C3 AND PZP-LIKE ALPHA-2-MACROGLOBULIN DOMAIN-CONTAINING PROTEIN 8"/>
    <property type="match status" value="1"/>
</dbReference>
<evidence type="ECO:0000256" key="2">
    <source>
        <dbReference type="ARBA" id="ARBA00010952"/>
    </source>
</evidence>
<comment type="subcellular location">
    <subcellularLocation>
        <location evidence="1">Secreted</location>
    </subcellularLocation>
</comment>
<dbReference type="Pfam" id="PF12248">
    <property type="entry name" value="Methyltransf_FA"/>
    <property type="match status" value="1"/>
</dbReference>
<keyword evidence="6" id="KW-0722">Serine protease inhibitor</keyword>
<proteinExistence type="inferred from homology"/>
<keyword evidence="3" id="KW-0964">Secreted</keyword>
<dbReference type="SMART" id="SM01419">
    <property type="entry name" value="Thiol-ester_cl"/>
    <property type="match status" value="1"/>
</dbReference>
<keyword evidence="4" id="KW-0646">Protease inhibitor</keyword>
<dbReference type="CDD" id="cd00104">
    <property type="entry name" value="KAZAL_FS"/>
    <property type="match status" value="1"/>
</dbReference>
<evidence type="ECO:0000256" key="9">
    <source>
        <dbReference type="SAM" id="MobiDB-lite"/>
    </source>
</evidence>
<dbReference type="InterPro" id="IPR011626">
    <property type="entry name" value="Alpha-macroglobulin_TED"/>
</dbReference>
<dbReference type="PROSITE" id="PS51465">
    <property type="entry name" value="KAZAL_2"/>
    <property type="match status" value="1"/>
</dbReference>
<dbReference type="SMART" id="SM00280">
    <property type="entry name" value="KAZAL"/>
    <property type="match status" value="1"/>
</dbReference>
<dbReference type="Pfam" id="PF01835">
    <property type="entry name" value="MG2"/>
    <property type="match status" value="1"/>
</dbReference>
<dbReference type="Gene3D" id="2.60.120.1540">
    <property type="match status" value="1"/>
</dbReference>
<dbReference type="SUPFAM" id="SSF100895">
    <property type="entry name" value="Kazal-type serine protease inhibitors"/>
    <property type="match status" value="1"/>
</dbReference>
<dbReference type="SUPFAM" id="SSF48239">
    <property type="entry name" value="Terpenoid cyclases/Protein prenyltransferases"/>
    <property type="match status" value="1"/>
</dbReference>
<evidence type="ECO:0000256" key="1">
    <source>
        <dbReference type="ARBA" id="ARBA00004613"/>
    </source>
</evidence>
<dbReference type="Pfam" id="PF07703">
    <property type="entry name" value="A2M_BRD"/>
    <property type="match status" value="1"/>
</dbReference>
<dbReference type="Gene3D" id="2.60.40.690">
    <property type="entry name" value="Alpha-macroglobulin, receptor-binding domain"/>
    <property type="match status" value="1"/>
</dbReference>
<dbReference type="InterPro" id="IPR047565">
    <property type="entry name" value="Alpha-macroglob_thiol-ester_cl"/>
</dbReference>
<dbReference type="SUPFAM" id="SSF81296">
    <property type="entry name" value="E set domains"/>
    <property type="match status" value="1"/>
</dbReference>
<dbReference type="InterPro" id="IPR050473">
    <property type="entry name" value="A2M/Complement_sys"/>
</dbReference>
<feature type="compositionally biased region" description="Low complexity" evidence="9">
    <location>
        <begin position="39"/>
        <end position="48"/>
    </location>
</feature>
<dbReference type="EMBL" id="OY882862">
    <property type="protein sequence ID" value="CAK6445361.1"/>
    <property type="molecule type" value="Genomic_DNA"/>
</dbReference>
<dbReference type="Pfam" id="PF17791">
    <property type="entry name" value="MG3"/>
    <property type="match status" value="1"/>
</dbReference>
<dbReference type="Gene3D" id="2.60.40.10">
    <property type="entry name" value="Immunoglobulins"/>
    <property type="match status" value="2"/>
</dbReference>
<dbReference type="Gene3D" id="2.60.40.1930">
    <property type="match status" value="2"/>
</dbReference>
<dbReference type="InterPro" id="IPR011625">
    <property type="entry name" value="A2M_N_BRD"/>
</dbReference>
<evidence type="ECO:0000256" key="8">
    <source>
        <dbReference type="ARBA" id="ARBA00023180"/>
    </source>
</evidence>
<evidence type="ECO:0000256" key="5">
    <source>
        <dbReference type="ARBA" id="ARBA00022729"/>
    </source>
</evidence>
<dbReference type="SMART" id="SM01361">
    <property type="entry name" value="A2M_recep"/>
    <property type="match status" value="1"/>
</dbReference>
<dbReference type="SUPFAM" id="SSF49410">
    <property type="entry name" value="Alpha-macroglobulin receptor domain"/>
    <property type="match status" value="1"/>
</dbReference>
<dbReference type="Gene3D" id="2.60.40.1940">
    <property type="match status" value="1"/>
</dbReference>
<evidence type="ECO:0000313" key="11">
    <source>
        <dbReference type="EMBL" id="CAK6445361.1"/>
    </source>
</evidence>
<dbReference type="InterPro" id="IPR036595">
    <property type="entry name" value="A-macroglobulin_rcpt-bd_sf"/>
</dbReference>
<dbReference type="Gene3D" id="2.20.130.20">
    <property type="match status" value="1"/>
</dbReference>
<dbReference type="Gene3D" id="3.30.60.30">
    <property type="match status" value="1"/>
</dbReference>
<dbReference type="InterPro" id="IPR040839">
    <property type="entry name" value="MG4"/>
</dbReference>
<protein>
    <recommendedName>
        <fullName evidence="10">Kazal-like domain-containing protein</fullName>
    </recommendedName>
</protein>
<evidence type="ECO:0000259" key="10">
    <source>
        <dbReference type="PROSITE" id="PS51465"/>
    </source>
</evidence>
<organism evidence="11 12">
    <name type="scientific">Pipistrellus nathusii</name>
    <name type="common">Nathusius' pipistrelle</name>
    <dbReference type="NCBI Taxonomy" id="59473"/>
    <lineage>
        <taxon>Eukaryota</taxon>
        <taxon>Metazoa</taxon>
        <taxon>Chordata</taxon>
        <taxon>Craniata</taxon>
        <taxon>Vertebrata</taxon>
        <taxon>Euteleostomi</taxon>
        <taxon>Mammalia</taxon>
        <taxon>Eutheria</taxon>
        <taxon>Laurasiatheria</taxon>
        <taxon>Chiroptera</taxon>
        <taxon>Yangochiroptera</taxon>
        <taxon>Vespertilionidae</taxon>
        <taxon>Pipistrellus</taxon>
    </lineage>
</organism>
<dbReference type="InterPro" id="IPR008930">
    <property type="entry name" value="Terpenoid_cyclase/PrenylTrfase"/>
</dbReference>
<dbReference type="Proteomes" id="UP001314169">
    <property type="component" value="Chromosome 5"/>
</dbReference>
<keyword evidence="7" id="KW-1015">Disulfide bond</keyword>
<feature type="domain" description="Kazal-like" evidence="10">
    <location>
        <begin position="1745"/>
        <end position="1792"/>
    </location>
</feature>
<dbReference type="Pfam" id="PF07678">
    <property type="entry name" value="TED_complement"/>
    <property type="match status" value="1"/>
</dbReference>
<dbReference type="InterPro" id="IPR013783">
    <property type="entry name" value="Ig-like_fold"/>
</dbReference>
<comment type="similarity">
    <text evidence="2">Belongs to the protease inhibitor I39 (alpha-2-macroglobulin) family.</text>
</comment>
<name>A0ABP0A916_PIPNA</name>
<dbReference type="InterPro" id="IPR009048">
    <property type="entry name" value="A-macroglobulin_rcpt-bd"/>
</dbReference>
<dbReference type="InterPro" id="IPR002350">
    <property type="entry name" value="Kazal_dom"/>
</dbReference>
<accession>A0ABP0A916</accession>
<dbReference type="InterPro" id="IPR014756">
    <property type="entry name" value="Ig_E-set"/>
</dbReference>
<dbReference type="PROSITE" id="PS00477">
    <property type="entry name" value="ALPHA_2_MACROGLOBULIN"/>
    <property type="match status" value="1"/>
</dbReference>
<feature type="region of interest" description="Disordered" evidence="9">
    <location>
        <begin position="1"/>
        <end position="48"/>
    </location>
</feature>
<dbReference type="Gene3D" id="6.20.50.160">
    <property type="match status" value="1"/>
</dbReference>